<accession>F8F100</accession>
<proteinExistence type="inferred from homology"/>
<comment type="similarity">
    <text evidence="1">Belongs to the LysR transcriptional regulatory family.</text>
</comment>
<evidence type="ECO:0000256" key="1">
    <source>
        <dbReference type="ARBA" id="ARBA00009437"/>
    </source>
</evidence>
<dbReference type="FunFam" id="1.10.10.10:FF:000001">
    <property type="entry name" value="LysR family transcriptional regulator"/>
    <property type="match status" value="1"/>
</dbReference>
<keyword evidence="4" id="KW-0804">Transcription</keyword>
<dbReference type="Proteomes" id="UP000000503">
    <property type="component" value="Chromosome"/>
</dbReference>
<dbReference type="RefSeq" id="WP_013969574.1">
    <property type="nucleotide sequence ID" value="NC_015732.1"/>
</dbReference>
<dbReference type="Gene3D" id="1.10.10.10">
    <property type="entry name" value="Winged helix-like DNA-binding domain superfamily/Winged helix DNA-binding domain"/>
    <property type="match status" value="1"/>
</dbReference>
<sequence>MIDFRLRTFMTVWEEKSFTRASQKLCITQSAVSQHIKMLESQVGKKLFNYESRTLTLTDAGQLLYRYAVTAWSDGLKTLENISRLEDHPLVRIGATRSIGAYLLPELLVSYMHRHPATELTVSVENTRDLLEKLERGLLDFIFLEGIFDQDAYNVQVVMKDAFIPLCSPDHRLARGQYSLIDLLSERLIVREVGSGSRAVLELALQNLNCTIQSFFRKIELGNIEAIKVLTSRNMGITFLYKQSVMKELQEGSLVQINVRDFTMYHDFCFVTLKNSLYQDVYKELVQ</sequence>
<dbReference type="Pfam" id="PF03466">
    <property type="entry name" value="LysR_substrate"/>
    <property type="match status" value="1"/>
</dbReference>
<keyword evidence="2" id="KW-0805">Transcription regulation</keyword>
<dbReference type="STRING" id="744872.Spica_2163"/>
<dbReference type="InterPro" id="IPR000847">
    <property type="entry name" value="LysR_HTH_N"/>
</dbReference>
<evidence type="ECO:0000259" key="5">
    <source>
        <dbReference type="PROSITE" id="PS50931"/>
    </source>
</evidence>
<feature type="domain" description="HTH lysR-type" evidence="5">
    <location>
        <begin position="1"/>
        <end position="58"/>
    </location>
</feature>
<dbReference type="PANTHER" id="PTHR30126:SF40">
    <property type="entry name" value="HTH-TYPE TRANSCRIPTIONAL REGULATOR GLTR"/>
    <property type="match status" value="1"/>
</dbReference>
<dbReference type="InterPro" id="IPR005119">
    <property type="entry name" value="LysR_subst-bd"/>
</dbReference>
<dbReference type="PRINTS" id="PR00039">
    <property type="entry name" value="HTHLYSR"/>
</dbReference>
<evidence type="ECO:0000256" key="2">
    <source>
        <dbReference type="ARBA" id="ARBA00023015"/>
    </source>
</evidence>
<dbReference type="PROSITE" id="PS50931">
    <property type="entry name" value="HTH_LYSR"/>
    <property type="match status" value="1"/>
</dbReference>
<evidence type="ECO:0000256" key="3">
    <source>
        <dbReference type="ARBA" id="ARBA00023125"/>
    </source>
</evidence>
<dbReference type="InterPro" id="IPR036390">
    <property type="entry name" value="WH_DNA-bd_sf"/>
</dbReference>
<name>F8F100_GRAC1</name>
<dbReference type="GO" id="GO:0000976">
    <property type="term" value="F:transcription cis-regulatory region binding"/>
    <property type="evidence" value="ECO:0007669"/>
    <property type="project" value="TreeGrafter"/>
</dbReference>
<dbReference type="KEGG" id="scd:Spica_2163"/>
<evidence type="ECO:0000313" key="6">
    <source>
        <dbReference type="EMBL" id="AEJ20286.1"/>
    </source>
</evidence>
<dbReference type="SUPFAM" id="SSF53850">
    <property type="entry name" value="Periplasmic binding protein-like II"/>
    <property type="match status" value="1"/>
</dbReference>
<dbReference type="eggNOG" id="COG0583">
    <property type="taxonomic scope" value="Bacteria"/>
</dbReference>
<evidence type="ECO:0000256" key="4">
    <source>
        <dbReference type="ARBA" id="ARBA00023163"/>
    </source>
</evidence>
<dbReference type="HOGENOM" id="CLU_039613_6_1_12"/>
<dbReference type="SUPFAM" id="SSF46785">
    <property type="entry name" value="Winged helix' DNA-binding domain"/>
    <property type="match status" value="1"/>
</dbReference>
<dbReference type="InterPro" id="IPR036388">
    <property type="entry name" value="WH-like_DNA-bd_sf"/>
</dbReference>
<protein>
    <submittedName>
        <fullName evidence="6">Transcriptional regulator, LysR family</fullName>
    </submittedName>
</protein>
<dbReference type="Gene3D" id="3.40.190.10">
    <property type="entry name" value="Periplasmic binding protein-like II"/>
    <property type="match status" value="2"/>
</dbReference>
<dbReference type="AlphaFoldDB" id="F8F100"/>
<keyword evidence="3" id="KW-0238">DNA-binding</keyword>
<gene>
    <name evidence="6" type="ordered locus">Spica_2163</name>
</gene>
<evidence type="ECO:0000313" key="7">
    <source>
        <dbReference type="Proteomes" id="UP000000503"/>
    </source>
</evidence>
<keyword evidence="7" id="KW-1185">Reference proteome</keyword>
<reference evidence="7" key="1">
    <citation type="journal article" date="2013" name="Stand. Genomic Sci.">
        <title>Genome sequence of the thermophilic fresh-water bacterium Spirochaeta caldaria type strain (H1(T)), reclassification of Spirochaeta caldaria, Spirochaeta stenostrepta, and Spirochaeta zuelzerae in the genus Treponema as Treponema caldaria comb. nov., Treponema stenostrepta comb. nov., and Treponema zuelzerae comb. nov., and emendation of the genus Treponema.</title>
        <authorList>
            <person name="Abt B."/>
            <person name="Goker M."/>
            <person name="Scheuner C."/>
            <person name="Han C."/>
            <person name="Lu M."/>
            <person name="Misra M."/>
            <person name="Lapidus A."/>
            <person name="Nolan M."/>
            <person name="Lucas S."/>
            <person name="Hammon N."/>
            <person name="Deshpande S."/>
            <person name="Cheng J.F."/>
            <person name="Tapia R."/>
            <person name="Goodwin L.A."/>
            <person name="Pitluck S."/>
            <person name="Liolios K."/>
            <person name="Pagani I."/>
            <person name="Ivanova N."/>
            <person name="Mavromatis K."/>
            <person name="Mikhailova N."/>
            <person name="Huntemann M."/>
            <person name="Pati A."/>
            <person name="Chen A."/>
            <person name="Palaniappan K."/>
            <person name="Land M."/>
            <person name="Hauser L."/>
            <person name="Jeffries C.D."/>
            <person name="Rohde M."/>
            <person name="Spring S."/>
            <person name="Gronow S."/>
            <person name="Detter J.C."/>
            <person name="Bristow J."/>
            <person name="Eisen J.A."/>
            <person name="Markowitz V."/>
            <person name="Hugenholtz P."/>
            <person name="Kyrpides N.C."/>
            <person name="Woyke T."/>
            <person name="Klenk H.P."/>
        </authorList>
    </citation>
    <scope>NUCLEOTIDE SEQUENCE</scope>
    <source>
        <strain evidence="7">ATCC 51460 / DSM 7334 / H1</strain>
    </source>
</reference>
<organism evidence="6 7">
    <name type="scientific">Gracilinema caldarium (strain ATCC 51460 / DSM 7334 / H1)</name>
    <name type="common">Treponema caldarium</name>
    <dbReference type="NCBI Taxonomy" id="744872"/>
    <lineage>
        <taxon>Bacteria</taxon>
        <taxon>Pseudomonadati</taxon>
        <taxon>Spirochaetota</taxon>
        <taxon>Spirochaetia</taxon>
        <taxon>Spirochaetales</taxon>
        <taxon>Breznakiellaceae</taxon>
        <taxon>Gracilinema</taxon>
    </lineage>
</organism>
<dbReference type="GO" id="GO:0003700">
    <property type="term" value="F:DNA-binding transcription factor activity"/>
    <property type="evidence" value="ECO:0007669"/>
    <property type="project" value="InterPro"/>
</dbReference>
<dbReference type="PANTHER" id="PTHR30126">
    <property type="entry name" value="HTH-TYPE TRANSCRIPTIONAL REGULATOR"/>
    <property type="match status" value="1"/>
</dbReference>
<dbReference type="EMBL" id="CP002868">
    <property type="protein sequence ID" value="AEJ20286.1"/>
    <property type="molecule type" value="Genomic_DNA"/>
</dbReference>
<dbReference type="Pfam" id="PF00126">
    <property type="entry name" value="HTH_1"/>
    <property type="match status" value="1"/>
</dbReference>